<feature type="compositionally biased region" description="Polar residues" evidence="10">
    <location>
        <begin position="361"/>
        <end position="370"/>
    </location>
</feature>
<dbReference type="InterPro" id="IPR037516">
    <property type="entry name" value="Tripartite_DENN"/>
</dbReference>
<evidence type="ECO:0000313" key="14">
    <source>
        <dbReference type="EMBL" id="TWW79263.1"/>
    </source>
</evidence>
<dbReference type="InterPro" id="IPR011701">
    <property type="entry name" value="MFS"/>
</dbReference>
<dbReference type="InterPro" id="IPR001680">
    <property type="entry name" value="WD40_rpt"/>
</dbReference>
<feature type="domain" description="RAP" evidence="13">
    <location>
        <begin position="2536"/>
        <end position="2594"/>
    </location>
</feature>
<dbReference type="GO" id="GO:0005085">
    <property type="term" value="F:guanyl-nucleotide exchange factor activity"/>
    <property type="evidence" value="ECO:0007669"/>
    <property type="project" value="UniProtKB-KW"/>
</dbReference>
<comment type="caution">
    <text evidence="14">The sequence shown here is derived from an EMBL/GenBank/DDBJ whole genome shotgun (WGS) entry which is preliminary data.</text>
</comment>
<evidence type="ECO:0000256" key="4">
    <source>
        <dbReference type="ARBA" id="ARBA00022658"/>
    </source>
</evidence>
<keyword evidence="4" id="KW-0344">Guanine-nucleotide releasing factor</keyword>
<dbReference type="InterPro" id="IPR015943">
    <property type="entry name" value="WD40/YVTN_repeat-like_dom_sf"/>
</dbReference>
<dbReference type="GO" id="GO:0016020">
    <property type="term" value="C:membrane"/>
    <property type="evidence" value="ECO:0007669"/>
    <property type="project" value="UniProtKB-SubCell"/>
</dbReference>
<evidence type="ECO:0000259" key="13">
    <source>
        <dbReference type="PROSITE" id="PS51286"/>
    </source>
</evidence>
<feature type="transmembrane region" description="Helical" evidence="11">
    <location>
        <begin position="583"/>
        <end position="602"/>
    </location>
</feature>
<dbReference type="PANTHER" id="PTHR12296">
    <property type="entry name" value="DENN DOMAIN-CONTAINING PROTEIN 4"/>
    <property type="match status" value="1"/>
</dbReference>
<dbReference type="SMART" id="SM00801">
    <property type="entry name" value="dDENN"/>
    <property type="match status" value="1"/>
</dbReference>
<feature type="transmembrane region" description="Helical" evidence="11">
    <location>
        <begin position="608"/>
        <end position="630"/>
    </location>
</feature>
<feature type="region of interest" description="Disordered" evidence="10">
    <location>
        <begin position="847"/>
        <end position="887"/>
    </location>
</feature>
<feature type="region of interest" description="Disordered" evidence="10">
    <location>
        <begin position="757"/>
        <end position="784"/>
    </location>
</feature>
<dbReference type="InterPro" id="IPR051696">
    <property type="entry name" value="DENN_Domain_GEFs"/>
</dbReference>
<feature type="region of interest" description="Disordered" evidence="10">
    <location>
        <begin position="360"/>
        <end position="403"/>
    </location>
</feature>
<dbReference type="Gene3D" id="3.40.50.11500">
    <property type="match status" value="1"/>
</dbReference>
<dbReference type="InterPro" id="IPR013584">
    <property type="entry name" value="RAP"/>
</dbReference>
<dbReference type="Pfam" id="PF02141">
    <property type="entry name" value="DENN"/>
    <property type="match status" value="1"/>
</dbReference>
<dbReference type="Pfam" id="PF07690">
    <property type="entry name" value="MFS_1"/>
    <property type="match status" value="1"/>
</dbReference>
<evidence type="ECO:0000313" key="15">
    <source>
        <dbReference type="Proteomes" id="UP000324091"/>
    </source>
</evidence>
<keyword evidence="2" id="KW-0813">Transport</keyword>
<dbReference type="PANTHER" id="PTHR12296:SF21">
    <property type="entry name" value="DENN DOMAIN-CONTAINING PROTEIN 3"/>
    <property type="match status" value="1"/>
</dbReference>
<dbReference type="InterPro" id="IPR013579">
    <property type="entry name" value="FAST_2"/>
</dbReference>
<feature type="transmembrane region" description="Helical" evidence="11">
    <location>
        <begin position="554"/>
        <end position="571"/>
    </location>
</feature>
<dbReference type="GO" id="GO:0032483">
    <property type="term" value="P:regulation of Rab protein signal transduction"/>
    <property type="evidence" value="ECO:0007669"/>
    <property type="project" value="TreeGrafter"/>
</dbReference>
<comment type="subcellular location">
    <subcellularLocation>
        <location evidence="1">Membrane</location>
        <topology evidence="1">Multi-pass membrane protein</topology>
    </subcellularLocation>
</comment>
<feature type="region of interest" description="Disordered" evidence="10">
    <location>
        <begin position="1294"/>
        <end position="1327"/>
    </location>
</feature>
<evidence type="ECO:0000256" key="1">
    <source>
        <dbReference type="ARBA" id="ARBA00004141"/>
    </source>
</evidence>
<feature type="domain" description="UDENN" evidence="12">
    <location>
        <begin position="864"/>
        <end position="1277"/>
    </location>
</feature>
<feature type="transmembrane region" description="Helical" evidence="11">
    <location>
        <begin position="79"/>
        <end position="100"/>
    </location>
</feature>
<accession>A0A5C6PIE5</accession>
<dbReference type="PROSITE" id="PS51286">
    <property type="entry name" value="RAP"/>
    <property type="match status" value="1"/>
</dbReference>
<feature type="compositionally biased region" description="Basic and acidic residues" evidence="10">
    <location>
        <begin position="1294"/>
        <end position="1303"/>
    </location>
</feature>
<dbReference type="InterPro" id="IPR057977">
    <property type="entry name" value="TPR_DENND3"/>
</dbReference>
<evidence type="ECO:0000256" key="10">
    <source>
        <dbReference type="SAM" id="MobiDB-lite"/>
    </source>
</evidence>
<feature type="region of interest" description="Disordered" evidence="10">
    <location>
        <begin position="1"/>
        <end position="35"/>
    </location>
</feature>
<evidence type="ECO:0000256" key="3">
    <source>
        <dbReference type="ARBA" id="ARBA00022553"/>
    </source>
</evidence>
<feature type="compositionally biased region" description="Basic residues" evidence="10">
    <location>
        <begin position="856"/>
        <end position="869"/>
    </location>
</feature>
<evidence type="ECO:0000256" key="7">
    <source>
        <dbReference type="ARBA" id="ARBA00022989"/>
    </source>
</evidence>
<evidence type="ECO:0000256" key="11">
    <source>
        <dbReference type="SAM" id="Phobius"/>
    </source>
</evidence>
<dbReference type="InterPro" id="IPR005112">
    <property type="entry name" value="dDENN_dom"/>
</dbReference>
<keyword evidence="15" id="KW-1185">Reference proteome</keyword>
<dbReference type="GO" id="GO:0044528">
    <property type="term" value="P:regulation of mitochondrial mRNA stability"/>
    <property type="evidence" value="ECO:0007669"/>
    <property type="project" value="InterPro"/>
</dbReference>
<keyword evidence="5 11" id="KW-0812">Transmembrane</keyword>
<dbReference type="SUPFAM" id="SSF103473">
    <property type="entry name" value="MFS general substrate transporter"/>
    <property type="match status" value="2"/>
</dbReference>
<proteinExistence type="inferred from homology"/>
<name>A0A5C6PIE5_9TELE</name>
<dbReference type="EMBL" id="RHFK02000002">
    <property type="protein sequence ID" value="TWW79263.1"/>
    <property type="molecule type" value="Genomic_DNA"/>
</dbReference>
<dbReference type="InterPro" id="IPR043153">
    <property type="entry name" value="DENN_C"/>
</dbReference>
<dbReference type="SUPFAM" id="SSF50978">
    <property type="entry name" value="WD40 repeat-like"/>
    <property type="match status" value="1"/>
</dbReference>
<gene>
    <name evidence="14" type="ORF">D4764_10G0002930</name>
</gene>
<comment type="similarity">
    <text evidence="9">Belongs to the glycoside-pentoside-hexuronide (GPH) cation symporter transporter (TC 2.A.2) family.</text>
</comment>
<keyword evidence="7 11" id="KW-1133">Transmembrane helix</keyword>
<dbReference type="CDD" id="cd23739">
    <property type="entry name" value="TBRG4-like_N"/>
    <property type="match status" value="1"/>
</dbReference>
<dbReference type="InterPro" id="IPR036259">
    <property type="entry name" value="MFS_trans_sf"/>
</dbReference>
<evidence type="ECO:0000256" key="5">
    <source>
        <dbReference type="ARBA" id="ARBA00022692"/>
    </source>
</evidence>
<dbReference type="Gene3D" id="3.30.450.200">
    <property type="match status" value="1"/>
</dbReference>
<dbReference type="FunFam" id="1.20.1250.20:FF:000069">
    <property type="entry name" value="Solute carrier family 45 member 4"/>
    <property type="match status" value="1"/>
</dbReference>
<dbReference type="Pfam" id="PF08368">
    <property type="entry name" value="FAST_2"/>
    <property type="match status" value="1"/>
</dbReference>
<evidence type="ECO:0000256" key="8">
    <source>
        <dbReference type="ARBA" id="ARBA00023136"/>
    </source>
</evidence>
<evidence type="ECO:0000256" key="2">
    <source>
        <dbReference type="ARBA" id="ARBA00022448"/>
    </source>
</evidence>
<evidence type="ECO:0000259" key="12">
    <source>
        <dbReference type="PROSITE" id="PS50211"/>
    </source>
</evidence>
<dbReference type="InterPro" id="IPR036322">
    <property type="entry name" value="WD40_repeat_dom_sf"/>
</dbReference>
<dbReference type="SMART" id="SM00952">
    <property type="entry name" value="RAP"/>
    <property type="match status" value="1"/>
</dbReference>
<feature type="transmembrane region" description="Helical" evidence="11">
    <location>
        <begin position="686"/>
        <end position="705"/>
    </location>
</feature>
<feature type="region of interest" description="Disordered" evidence="10">
    <location>
        <begin position="427"/>
        <end position="447"/>
    </location>
</feature>
<feature type="transmembrane region" description="Helical" evidence="11">
    <location>
        <begin position="112"/>
        <end position="134"/>
    </location>
</feature>
<keyword evidence="6" id="KW-0769">Symport</keyword>
<dbReference type="SMART" id="SM00320">
    <property type="entry name" value="WD40"/>
    <property type="match status" value="2"/>
</dbReference>
<organism evidence="14 15">
    <name type="scientific">Takifugu flavidus</name>
    <name type="common">sansaifugu</name>
    <dbReference type="NCBI Taxonomy" id="433684"/>
    <lineage>
        <taxon>Eukaryota</taxon>
        <taxon>Metazoa</taxon>
        <taxon>Chordata</taxon>
        <taxon>Craniata</taxon>
        <taxon>Vertebrata</taxon>
        <taxon>Euteleostomi</taxon>
        <taxon>Actinopterygii</taxon>
        <taxon>Neopterygii</taxon>
        <taxon>Teleostei</taxon>
        <taxon>Neoteleostei</taxon>
        <taxon>Acanthomorphata</taxon>
        <taxon>Eupercaria</taxon>
        <taxon>Tetraodontiformes</taxon>
        <taxon>Tetradontoidea</taxon>
        <taxon>Tetraodontidae</taxon>
        <taxon>Takifugu</taxon>
    </lineage>
</organism>
<dbReference type="Pfam" id="PF08373">
    <property type="entry name" value="RAP"/>
    <property type="match status" value="1"/>
</dbReference>
<feature type="compositionally biased region" description="Polar residues" evidence="10">
    <location>
        <begin position="428"/>
        <end position="440"/>
    </location>
</feature>
<dbReference type="InterPro" id="IPR001194">
    <property type="entry name" value="cDENN_dom"/>
</dbReference>
<dbReference type="PROSITE" id="PS50211">
    <property type="entry name" value="DENN"/>
    <property type="match status" value="1"/>
</dbReference>
<dbReference type="InterPro" id="IPR010622">
    <property type="entry name" value="FAST_Leu-rich"/>
</dbReference>
<keyword evidence="8 11" id="KW-0472">Membrane</keyword>
<dbReference type="SMART" id="SM00799">
    <property type="entry name" value="DENN"/>
    <property type="match status" value="1"/>
</dbReference>
<dbReference type="Gene3D" id="2.130.10.10">
    <property type="entry name" value="YVTN repeat-like/Quinoprotein amine dehydrogenase"/>
    <property type="match status" value="2"/>
</dbReference>
<keyword evidence="3" id="KW-0597">Phosphoprotein</keyword>
<dbReference type="GO" id="GO:0005351">
    <property type="term" value="F:carbohydrate:proton symporter activity"/>
    <property type="evidence" value="ECO:0007669"/>
    <property type="project" value="UniProtKB-ARBA"/>
</dbReference>
<feature type="transmembrane region" description="Helical" evidence="11">
    <location>
        <begin position="224"/>
        <end position="244"/>
    </location>
</feature>
<dbReference type="Proteomes" id="UP000324091">
    <property type="component" value="Chromosome 10"/>
</dbReference>
<dbReference type="GO" id="GO:0031410">
    <property type="term" value="C:cytoplasmic vesicle"/>
    <property type="evidence" value="ECO:0007669"/>
    <property type="project" value="TreeGrafter"/>
</dbReference>
<dbReference type="Pfam" id="PF25570">
    <property type="entry name" value="TPR_DENND3"/>
    <property type="match status" value="1"/>
</dbReference>
<dbReference type="Gene3D" id="1.20.1250.20">
    <property type="entry name" value="MFS general substrate transporter like domains"/>
    <property type="match status" value="1"/>
</dbReference>
<dbReference type="Pfam" id="PF06743">
    <property type="entry name" value="FAST_1"/>
    <property type="match status" value="1"/>
</dbReference>
<sequence length="2606" mass="289636">MGGGGTEMEVCGFAARTKTEDSESEKDTEEEGGRGVPIPMHRWVMHGAVMFGREFCYAMETALVTPVLLQIGLPEQYYSLTWFLSPILGLVFTPVIGTASDRCVLRWGRRRPFILALCVGVLLGVALFLNGSLLGLSFGDRPGSQPIGIILTVLGVVVLDFSADAADGPIRAYLLDVADTEEQDMALNIHAFSAGLGGAVGYMLGGLDWTGTALGRAFKSQEQVLFLFASFIFIISVTLHLFSIPEQPFTPGNQIKAESGESSSSLSLTVGHMANLLDAVAEEDISAPVAQKEGESGPWGEVDFLAVDRLRSKSDSVLAMPDATVEMDPDLDPGMQHFHPDVHHFLPDTGAELEDVFKASHSGNSLSSPSERPAITDQDPVPERSELNGPNTPRPSGSRDWPQVRAVNGASAGLSPGHYNAVKVHPSTRVTNRPSSTSASPRPHPHTFYRQPSFTFSYYGRVGSPRYRLRRTALSRPQPMVTSRSLNDLCDLHRRLDRRELQLSASTLSSDSSIDEGGADRGATVRLLWLSMMRAPANSTELQNYNRGVQMGCWGLVVYAATAAVCSAILQKYLDNFDLSIKVIYIVGTLVFAVGTAVMAIFPNVYVAMVMISSMGVISMSISYCPYALLGQYHEIKEYIHHSPANTRRGFGIDCAILTCQVYISQILVASALVVEAVGSVRVIPAVASGGSFLGFLAACFLVIYPDVDPTSSEQDQASEDLPWSPTHMQKVAANVSYYNGDNKDGAPARCCSRSRAWSSGEGGGRNFSSTRTGPAGSSAGLTGPVRSVMADRVPPLLLEACVLLGASEDKLADIHQAQFNSDGSQERPLLEPEVLHVLAPPFFSGPSAEGSAVRSHGKKRRSLHRRMRNQPPSAAGALGQDEDKSGANEDVVVPKELDLRSLPPLCFPDGLHLTREEKSEQFHFLVFTDVFGNKTHGVVMQYYRPVLKGAGPSGWTPLFSAYSFCVISKYPYFTALKDCLTCLSIQLRTSRLSDMEELLEEFAAKLALVPIPPPGHLHLMFHLHPLTIMLPSREDKDHPVVDLDLHLPLLCFQPRQLLQVLSCLLQEQRLVLFSADFARLTLVAESFLLFLQPLSWQQPYVPVLSRSMLDFLMVPTALLMGCHVRHFEEVAAETDDLILVNIDDGSVSTSSSETVELPEVPLAAADCFTQRCASLEIHFDLHQCQRVTSTDVNEQRARRRAWQQQLNHEIQRIALELMVNIFRDVGGHLTYEHRVFNSEDFLKTREPAEQPFYRKVLETHVFHSFLRDRLNRKMDNFARVELRSRSEMQRMKAMVEDSRRPTMQEIQAQRRSSAGEAGPGKTRGMSLPNLVPHQAIRLRSNSLAGIFTPEPAFRSSPKPVAVFRLPDFPTSMSFQSTQTYYCTLIQRLDEEILSLRSENPSLLARFFFLRGFINALCSRRLDALVDFQNLYRTDTSIFPAGLVTWLVESLREDERQLVDKRTDLKRLLLKVQSENEKLPTQPDNRVKRFKLPRKPLRLEEFVCCVQESAIVKHLATIHRLYDALADAQSKQVEPEMFRVFYTSWKEAEAEARHVSLPSEVIDRLDDNECVYKLSSCVKTSCGVGKIAMTQKRLFVLTQGQPGFLEITKFRDIQAVKIATAPFLLVRIPSLRIRTSSRPEVFEANLKTETELWDLLVREMWAGRKMADQHKDPQYMAQALTNVLLMDAVMGCPQNHKPIVAASKLAYFDKIIHEASMTVTQTTSEMLKHKINPSLNLPEPQNVKVLLYTPGQLTCSDSGNEMNPKLWVALEGGRVVVFDASTWSMLQDCIQVGESQLNCMLGLVHGEVWIGSQDSIIYIIDTQSMSCNKQLTEHRHEVTGLTAEPGGGHYSQQTFSCSCDGTVLQWDSVSLKVRRQHFVSCDRLSSIQVHNSCSDSIVELNKSGIPQRRISLPEDLRGSNFSCFIFIPQPVFVWTFSSEDSCGRDAQTQDSFFSGTLTTDVPPRESPCLGPRESPVWVGCNGSGDVTCQYEGQMRGLVMVMDPESCSVTKELQAHRDSIQTLCSAEDRYILSGSTRLDGKIAIWNVEASCQAPAVAVARLPLTVAGPAEVRRAPAWQWTTERLMCEGSTNVKEDVLSNMPTQTRLDNLLDKATVSLVWNGTLVNVLRSLWTIDSPSTKSLLSSVQTEVLWRVRRLSYKQLGHLIDWGSGKTSPQDAAIVNAVLKQLELRWIEIADSKTLSMLISNGKIMSPTLMDRLEDKALELSENFTAEEIRKVCVSLAVQRRRSVPLLRALSYHLLQKPPSDFTTELMLDMAFAYGKLNFHHSQVFQRMASELVPRVPLLNPVDVTRCAKSLGFLKWLHFPLFEAFAEHYIAKSQNYSTAQLCNLLMAFARLNFQPSKREEFFSKVHPALVDALPAMEPLLLTDVVWSLCVLQQARPQYLIPLMQESHVSKLSGSSPARVENYQLKLLHIAATLQLEFPGSTDPSPCLSSLSVPGTSSTLTPMQSSLRETLQSLVEGKTEALRTGVSTVYGWTIEGELVVDYDNKPVGLTTLKAPHLPSGGGAQFLPEGARRLAFLAWEFPNFCSKSRDLLGRFAMMKRHLQLAGFITVEVPYYEWLELKTDRQKVAFLKDKIGKAVAEDMAK</sequence>
<reference evidence="14 15" key="1">
    <citation type="submission" date="2019-04" db="EMBL/GenBank/DDBJ databases">
        <title>Chromosome genome assembly for Takifugu flavidus.</title>
        <authorList>
            <person name="Xiao S."/>
        </authorList>
    </citation>
    <scope>NUCLEOTIDE SEQUENCE [LARGE SCALE GENOMIC DNA]</scope>
    <source>
        <strain evidence="14">HTHZ2018</strain>
        <tissue evidence="14">Muscle</tissue>
    </source>
</reference>
<evidence type="ECO:0000256" key="6">
    <source>
        <dbReference type="ARBA" id="ARBA00022847"/>
    </source>
</evidence>
<protein>
    <submittedName>
        <fullName evidence="14">DENN domain-containing protein 3</fullName>
    </submittedName>
</protein>
<evidence type="ECO:0000256" key="9">
    <source>
        <dbReference type="ARBA" id="ARBA00038193"/>
    </source>
</evidence>